<evidence type="ECO:0000256" key="6">
    <source>
        <dbReference type="ARBA" id="ARBA00022763"/>
    </source>
</evidence>
<keyword evidence="4" id="KW-0235">DNA replication</keyword>
<dbReference type="Gene3D" id="3.90.79.10">
    <property type="entry name" value="Nucleoside Triphosphate Pyrophosphohydrolase"/>
    <property type="match status" value="1"/>
</dbReference>
<evidence type="ECO:0000256" key="1">
    <source>
        <dbReference type="ARBA" id="ARBA00001946"/>
    </source>
</evidence>
<dbReference type="SUPFAM" id="SSF55811">
    <property type="entry name" value="Nudix"/>
    <property type="match status" value="1"/>
</dbReference>
<reference evidence="14 15" key="1">
    <citation type="journal article" date="2019" name="J. Ind. Microbiol. Biotechnol.">
        <title>The complete genomic sequence of Streptomyces spectabilis NRRL-2792 and identification of secondary metabolite biosynthetic gene clusters.</title>
        <authorList>
            <person name="Sinha A."/>
            <person name="Phillips-Salemka S."/>
            <person name="Niraula T.A."/>
            <person name="Short K.A."/>
            <person name="Niraula N.P."/>
        </authorList>
    </citation>
    <scope>NUCLEOTIDE SEQUENCE [LARGE SCALE GENOMIC DNA]</scope>
    <source>
        <strain evidence="14 15">NRRL 2792</strain>
    </source>
</reference>
<dbReference type="PANTHER" id="PTHR47707">
    <property type="entry name" value="8-OXO-DGTP DIPHOSPHATASE"/>
    <property type="match status" value="1"/>
</dbReference>
<evidence type="ECO:0000313" key="14">
    <source>
        <dbReference type="EMBL" id="QDQ15832.1"/>
    </source>
</evidence>
<evidence type="ECO:0000256" key="9">
    <source>
        <dbReference type="ARBA" id="ARBA00023204"/>
    </source>
</evidence>
<evidence type="ECO:0000256" key="12">
    <source>
        <dbReference type="SAM" id="MobiDB-lite"/>
    </source>
</evidence>
<keyword evidence="3" id="KW-0515">Mutator protein</keyword>
<feature type="domain" description="Nudix hydrolase" evidence="13">
    <location>
        <begin position="23"/>
        <end position="147"/>
    </location>
</feature>
<dbReference type="RefSeq" id="WP_144323034.1">
    <property type="nucleotide sequence ID" value="NZ_CP040916.1"/>
</dbReference>
<dbReference type="PROSITE" id="PS00893">
    <property type="entry name" value="NUDIX_BOX"/>
    <property type="match status" value="1"/>
</dbReference>
<dbReference type="Pfam" id="PF00293">
    <property type="entry name" value="NUDIX"/>
    <property type="match status" value="1"/>
</dbReference>
<evidence type="ECO:0000256" key="8">
    <source>
        <dbReference type="ARBA" id="ARBA00022842"/>
    </source>
</evidence>
<dbReference type="GO" id="GO:0044716">
    <property type="term" value="F:8-oxo-GDP phosphatase activity"/>
    <property type="evidence" value="ECO:0007669"/>
    <property type="project" value="TreeGrafter"/>
</dbReference>
<comment type="similarity">
    <text evidence="2">Belongs to the Nudix hydrolase family.</text>
</comment>
<dbReference type="GO" id="GO:0046872">
    <property type="term" value="F:metal ion binding"/>
    <property type="evidence" value="ECO:0007669"/>
    <property type="project" value="UniProtKB-KW"/>
</dbReference>
<dbReference type="GO" id="GO:0006260">
    <property type="term" value="P:DNA replication"/>
    <property type="evidence" value="ECO:0007669"/>
    <property type="project" value="UniProtKB-KW"/>
</dbReference>
<evidence type="ECO:0000256" key="5">
    <source>
        <dbReference type="ARBA" id="ARBA00022723"/>
    </source>
</evidence>
<evidence type="ECO:0000256" key="4">
    <source>
        <dbReference type="ARBA" id="ARBA00022705"/>
    </source>
</evidence>
<dbReference type="InterPro" id="IPR047127">
    <property type="entry name" value="MutT-like"/>
</dbReference>
<comment type="cofactor">
    <cofactor evidence="1">
        <name>Mg(2+)</name>
        <dbReference type="ChEBI" id="CHEBI:18420"/>
    </cofactor>
</comment>
<evidence type="ECO:0000313" key="15">
    <source>
        <dbReference type="Proteomes" id="UP000316806"/>
    </source>
</evidence>
<dbReference type="GO" id="GO:0044715">
    <property type="term" value="F:8-oxo-dGDP phosphatase activity"/>
    <property type="evidence" value="ECO:0007669"/>
    <property type="project" value="TreeGrafter"/>
</dbReference>
<dbReference type="PROSITE" id="PS51462">
    <property type="entry name" value="NUDIX"/>
    <property type="match status" value="1"/>
</dbReference>
<proteinExistence type="inferred from homology"/>
<gene>
    <name evidence="14" type="ORF">FH965_39140</name>
</gene>
<dbReference type="CDD" id="cd04690">
    <property type="entry name" value="NUDIX_Hydrolase"/>
    <property type="match status" value="1"/>
</dbReference>
<feature type="compositionally biased region" description="Basic and acidic residues" evidence="12">
    <location>
        <begin position="11"/>
        <end position="20"/>
    </location>
</feature>
<protein>
    <recommendedName>
        <fullName evidence="11">8-oxo-dGTP diphosphatase</fullName>
        <ecNumber evidence="11">3.6.1.55</ecNumber>
    </recommendedName>
</protein>
<feature type="region of interest" description="Disordered" evidence="12">
    <location>
        <begin position="1"/>
        <end position="20"/>
    </location>
</feature>
<dbReference type="EMBL" id="CP040916">
    <property type="protein sequence ID" value="QDQ15832.1"/>
    <property type="molecule type" value="Genomic_DNA"/>
</dbReference>
<keyword evidence="9" id="KW-0234">DNA repair</keyword>
<keyword evidence="7" id="KW-0378">Hydrolase</keyword>
<dbReference type="AlphaFoldDB" id="A0A516RJJ3"/>
<dbReference type="InterPro" id="IPR020084">
    <property type="entry name" value="NUDIX_hydrolase_CS"/>
</dbReference>
<name>A0A516RJJ3_STRST</name>
<organism evidence="14 15">
    <name type="scientific">Streptomyces spectabilis</name>
    <dbReference type="NCBI Taxonomy" id="68270"/>
    <lineage>
        <taxon>Bacteria</taxon>
        <taxon>Bacillati</taxon>
        <taxon>Actinomycetota</taxon>
        <taxon>Actinomycetes</taxon>
        <taxon>Kitasatosporales</taxon>
        <taxon>Streptomycetaceae</taxon>
        <taxon>Streptomyces</taxon>
    </lineage>
</organism>
<keyword evidence="8" id="KW-0460">Magnesium</keyword>
<keyword evidence="5" id="KW-0479">Metal-binding</keyword>
<evidence type="ECO:0000256" key="11">
    <source>
        <dbReference type="ARBA" id="ARBA00038905"/>
    </source>
</evidence>
<evidence type="ECO:0000256" key="7">
    <source>
        <dbReference type="ARBA" id="ARBA00022801"/>
    </source>
</evidence>
<dbReference type="InterPro" id="IPR000086">
    <property type="entry name" value="NUDIX_hydrolase_dom"/>
</dbReference>
<evidence type="ECO:0000256" key="2">
    <source>
        <dbReference type="ARBA" id="ARBA00005582"/>
    </source>
</evidence>
<comment type="catalytic activity">
    <reaction evidence="10">
        <text>8-oxo-dGTP + H2O = 8-oxo-dGMP + diphosphate + H(+)</text>
        <dbReference type="Rhea" id="RHEA:31575"/>
        <dbReference type="ChEBI" id="CHEBI:15377"/>
        <dbReference type="ChEBI" id="CHEBI:15378"/>
        <dbReference type="ChEBI" id="CHEBI:33019"/>
        <dbReference type="ChEBI" id="CHEBI:63224"/>
        <dbReference type="ChEBI" id="CHEBI:77896"/>
        <dbReference type="EC" id="3.6.1.55"/>
    </reaction>
</comment>
<dbReference type="GO" id="GO:0008413">
    <property type="term" value="F:8-oxo-7,8-dihydroguanosine triphosphate pyrophosphatase activity"/>
    <property type="evidence" value="ECO:0007669"/>
    <property type="project" value="TreeGrafter"/>
</dbReference>
<dbReference type="EC" id="3.6.1.55" evidence="11"/>
<dbReference type="PANTHER" id="PTHR47707:SF1">
    <property type="entry name" value="NUDIX HYDROLASE FAMILY PROTEIN"/>
    <property type="match status" value="1"/>
</dbReference>
<dbReference type="GO" id="GO:0035539">
    <property type="term" value="F:8-oxo-7,8-dihydrodeoxyguanosine triphosphate pyrophosphatase activity"/>
    <property type="evidence" value="ECO:0007669"/>
    <property type="project" value="UniProtKB-EC"/>
</dbReference>
<keyword evidence="6" id="KW-0227">DNA damage</keyword>
<dbReference type="Proteomes" id="UP000316806">
    <property type="component" value="Chromosome"/>
</dbReference>
<accession>A0A516RJJ3</accession>
<evidence type="ECO:0000256" key="3">
    <source>
        <dbReference type="ARBA" id="ARBA00022457"/>
    </source>
</evidence>
<dbReference type="InterPro" id="IPR015797">
    <property type="entry name" value="NUDIX_hydrolase-like_dom_sf"/>
</dbReference>
<evidence type="ECO:0000256" key="10">
    <source>
        <dbReference type="ARBA" id="ARBA00035861"/>
    </source>
</evidence>
<dbReference type="GO" id="GO:0006281">
    <property type="term" value="P:DNA repair"/>
    <property type="evidence" value="ECO:0007669"/>
    <property type="project" value="UniProtKB-KW"/>
</dbReference>
<evidence type="ECO:0000259" key="13">
    <source>
        <dbReference type="PROSITE" id="PS51462"/>
    </source>
</evidence>
<sequence>MAHINGAVADGGRDGSDSLRDGPESLVVVAAVIVQEGRLLVVSKKAAPDVFYLPGGKPDAGEEPLEALVRELDEELGVRPVTPRFLAEIESTAALEGVPLHLTVFTAGLSQVPRPAAELAHLRWIAGTETDVRLAPAVEEEILPMLRRSGLVPVG</sequence>